<feature type="region of interest" description="Disordered" evidence="1">
    <location>
        <begin position="94"/>
        <end position="128"/>
    </location>
</feature>
<protein>
    <submittedName>
        <fullName evidence="2">Uncharacterized protein</fullName>
    </submittedName>
</protein>
<comment type="caution">
    <text evidence="2">The sequence shown here is derived from an EMBL/GenBank/DDBJ whole genome shotgun (WGS) entry which is preliminary data.</text>
</comment>
<evidence type="ECO:0000256" key="1">
    <source>
        <dbReference type="SAM" id="MobiDB-lite"/>
    </source>
</evidence>
<evidence type="ECO:0000313" key="3">
    <source>
        <dbReference type="Proteomes" id="UP001501624"/>
    </source>
</evidence>
<accession>A0ABP7JE97</accession>
<keyword evidence="3" id="KW-1185">Reference proteome</keyword>
<organism evidence="2 3">
    <name type="scientific">Amycolatopsis tucumanensis</name>
    <dbReference type="NCBI Taxonomy" id="401106"/>
    <lineage>
        <taxon>Bacteria</taxon>
        <taxon>Bacillati</taxon>
        <taxon>Actinomycetota</taxon>
        <taxon>Actinomycetes</taxon>
        <taxon>Pseudonocardiales</taxon>
        <taxon>Pseudonocardiaceae</taxon>
        <taxon>Amycolatopsis</taxon>
    </lineage>
</organism>
<gene>
    <name evidence="2" type="ORF">GCM10022380_70160</name>
</gene>
<dbReference type="Proteomes" id="UP001501624">
    <property type="component" value="Unassembled WGS sequence"/>
</dbReference>
<feature type="compositionally biased region" description="Basic and acidic residues" evidence="1">
    <location>
        <begin position="28"/>
        <end position="44"/>
    </location>
</feature>
<dbReference type="EMBL" id="BAABCM010000013">
    <property type="protein sequence ID" value="GAA3841964.1"/>
    <property type="molecule type" value="Genomic_DNA"/>
</dbReference>
<feature type="region of interest" description="Disordered" evidence="1">
    <location>
        <begin position="18"/>
        <end position="44"/>
    </location>
</feature>
<feature type="compositionally biased region" description="Basic and acidic residues" evidence="1">
    <location>
        <begin position="112"/>
        <end position="128"/>
    </location>
</feature>
<sequence length="128" mass="13682">MPGHLGRVPAVRAGAVGEGGHRLRHGAAVHERRDGHADDGVAQRRLPDECDRQGGAHDFELGTQCREVAVQPHHRDIGAVGAPQREVRGHRTGLLTVDPDEGHLPLHAQASGRERGDLPGGELAHRPC</sequence>
<reference evidence="3" key="1">
    <citation type="journal article" date="2019" name="Int. J. Syst. Evol. Microbiol.">
        <title>The Global Catalogue of Microorganisms (GCM) 10K type strain sequencing project: providing services to taxonomists for standard genome sequencing and annotation.</title>
        <authorList>
            <consortium name="The Broad Institute Genomics Platform"/>
            <consortium name="The Broad Institute Genome Sequencing Center for Infectious Disease"/>
            <person name="Wu L."/>
            <person name="Ma J."/>
        </authorList>
    </citation>
    <scope>NUCLEOTIDE SEQUENCE [LARGE SCALE GENOMIC DNA]</scope>
    <source>
        <strain evidence="3">JCM 17017</strain>
    </source>
</reference>
<proteinExistence type="predicted"/>
<name>A0ABP7JE97_9PSEU</name>
<evidence type="ECO:0000313" key="2">
    <source>
        <dbReference type="EMBL" id="GAA3841964.1"/>
    </source>
</evidence>